<feature type="transmembrane region" description="Helical" evidence="4">
    <location>
        <begin position="88"/>
        <end position="109"/>
    </location>
</feature>
<reference evidence="6 7" key="1">
    <citation type="submission" date="2024-04" db="EMBL/GenBank/DDBJ databases">
        <title>Symmetric and asymmetric DNA N6-adenine methylation regulates different biological responses in Mucorales.</title>
        <authorList>
            <consortium name="Lawrence Berkeley National Laboratory"/>
            <person name="Lax C."/>
            <person name="Mondo S.J."/>
            <person name="Osorio-Concepcion M."/>
            <person name="Muszewska A."/>
            <person name="Corrochano-Luque M."/>
            <person name="Gutierrez G."/>
            <person name="Riley R."/>
            <person name="Lipzen A."/>
            <person name="Guo J."/>
            <person name="Hundley H."/>
            <person name="Amirebrahimi M."/>
            <person name="Ng V."/>
            <person name="Lorenzo-Gutierrez D."/>
            <person name="Binder U."/>
            <person name="Yang J."/>
            <person name="Song Y."/>
            <person name="Canovas D."/>
            <person name="Navarro E."/>
            <person name="Freitag M."/>
            <person name="Gabaldon T."/>
            <person name="Grigoriev I.V."/>
            <person name="Corrochano L.M."/>
            <person name="Nicolas F.E."/>
            <person name="Garre V."/>
        </authorList>
    </citation>
    <scope>NUCLEOTIDE SEQUENCE [LARGE SCALE GENOMIC DNA]</scope>
    <source>
        <strain evidence="6 7">L51</strain>
    </source>
</reference>
<name>A0ABR3BAG0_PHYBL</name>
<evidence type="ECO:0000313" key="7">
    <source>
        <dbReference type="Proteomes" id="UP001448207"/>
    </source>
</evidence>
<evidence type="ECO:0000256" key="4">
    <source>
        <dbReference type="SAM" id="Phobius"/>
    </source>
</evidence>
<sequence>MSTSSQLTVPKKPLAQWTESAIASCIAGSLILWASTGIRQTFGLFLIPVTRETGWDRTSFSIAAALLQLFFGFAQPFLVYLAERKFGFGMTIFVGSVFYGVGCFIMYGSSGSSGLFIFSMGVVVGVSAGMNSFPIVLGAIGRRLPLHSKRQKMAFGIVSSFGSFGQCCFLPIARAMIESIGWKNTSLVLGAIMVGLAPLSIFLKTMPRVLAEPEVDSIETPKEVVCTTEDISEKEKAGREHVEKPASSEESEAEDSNGVMAVIAKAMTNSSFLLISAAFFVCGFHVSFISTHFPAYLEDHGISSSIGAWTISVIGLGSMLGTILTGYLNTIIRPKYTLAGLFFGRVIMTVVLLWTPLSIGTAFVFSVFVGICWLSTVPPMTQFISDIFGHEYIGTLFSLSFVGHQVGGFIGAYVAGRVYDTTGSYLRMWYVTLALTGFATICVLLAPNGEKARPLRTKNQPEKA</sequence>
<keyword evidence="7" id="KW-1185">Reference proteome</keyword>
<feature type="transmembrane region" description="Helical" evidence="4">
    <location>
        <begin position="360"/>
        <end position="380"/>
    </location>
</feature>
<feature type="transmembrane region" description="Helical" evidence="4">
    <location>
        <begin position="428"/>
        <end position="446"/>
    </location>
</feature>
<dbReference type="PROSITE" id="PS50850">
    <property type="entry name" value="MFS"/>
    <property type="match status" value="1"/>
</dbReference>
<accession>A0ABR3BAG0</accession>
<dbReference type="Proteomes" id="UP001448207">
    <property type="component" value="Unassembled WGS sequence"/>
</dbReference>
<dbReference type="Pfam" id="PF07690">
    <property type="entry name" value="MFS_1"/>
    <property type="match status" value="1"/>
</dbReference>
<dbReference type="InterPro" id="IPR011701">
    <property type="entry name" value="MFS"/>
</dbReference>
<evidence type="ECO:0000256" key="1">
    <source>
        <dbReference type="ARBA" id="ARBA00004141"/>
    </source>
</evidence>
<dbReference type="InterPro" id="IPR050327">
    <property type="entry name" value="Proton-linked_MCT"/>
</dbReference>
<dbReference type="InterPro" id="IPR036259">
    <property type="entry name" value="MFS_trans_sf"/>
</dbReference>
<dbReference type="InterPro" id="IPR020846">
    <property type="entry name" value="MFS_dom"/>
</dbReference>
<dbReference type="CDD" id="cd17355">
    <property type="entry name" value="MFS_YcxA_like"/>
    <property type="match status" value="1"/>
</dbReference>
<feature type="transmembrane region" description="Helical" evidence="4">
    <location>
        <begin position="392"/>
        <end position="416"/>
    </location>
</feature>
<keyword evidence="4" id="KW-1133">Transmembrane helix</keyword>
<dbReference type="SUPFAM" id="SSF103473">
    <property type="entry name" value="MFS general substrate transporter"/>
    <property type="match status" value="1"/>
</dbReference>
<dbReference type="EMBL" id="JBCLYO010000002">
    <property type="protein sequence ID" value="KAL0093033.1"/>
    <property type="molecule type" value="Genomic_DNA"/>
</dbReference>
<proteinExistence type="inferred from homology"/>
<comment type="similarity">
    <text evidence="2">Belongs to the major facilitator superfamily. Monocarboxylate porter (TC 2.A.1.13) family.</text>
</comment>
<organism evidence="6 7">
    <name type="scientific">Phycomyces blakesleeanus</name>
    <dbReference type="NCBI Taxonomy" id="4837"/>
    <lineage>
        <taxon>Eukaryota</taxon>
        <taxon>Fungi</taxon>
        <taxon>Fungi incertae sedis</taxon>
        <taxon>Mucoromycota</taxon>
        <taxon>Mucoromycotina</taxon>
        <taxon>Mucoromycetes</taxon>
        <taxon>Mucorales</taxon>
        <taxon>Phycomycetaceae</taxon>
        <taxon>Phycomyces</taxon>
    </lineage>
</organism>
<gene>
    <name evidence="6" type="ORF">J3Q64DRAFT_1722641</name>
</gene>
<feature type="transmembrane region" description="Helical" evidence="4">
    <location>
        <begin position="59"/>
        <end position="81"/>
    </location>
</feature>
<feature type="transmembrane region" description="Helical" evidence="4">
    <location>
        <begin position="185"/>
        <end position="203"/>
    </location>
</feature>
<comment type="subcellular location">
    <subcellularLocation>
        <location evidence="1">Membrane</location>
        <topology evidence="1">Multi-pass membrane protein</topology>
    </subcellularLocation>
</comment>
<feature type="region of interest" description="Disordered" evidence="3">
    <location>
        <begin position="227"/>
        <end position="253"/>
    </location>
</feature>
<keyword evidence="4" id="KW-0472">Membrane</keyword>
<feature type="transmembrane region" description="Helical" evidence="4">
    <location>
        <begin position="21"/>
        <end position="47"/>
    </location>
</feature>
<dbReference type="Gene3D" id="1.20.1250.20">
    <property type="entry name" value="MFS general substrate transporter like domains"/>
    <property type="match status" value="1"/>
</dbReference>
<feature type="transmembrane region" description="Helical" evidence="4">
    <location>
        <begin position="115"/>
        <end position="141"/>
    </location>
</feature>
<feature type="compositionally biased region" description="Basic and acidic residues" evidence="3">
    <location>
        <begin position="231"/>
        <end position="247"/>
    </location>
</feature>
<evidence type="ECO:0000259" key="5">
    <source>
        <dbReference type="PROSITE" id="PS50850"/>
    </source>
</evidence>
<feature type="transmembrane region" description="Helical" evidence="4">
    <location>
        <begin position="306"/>
        <end position="329"/>
    </location>
</feature>
<feature type="transmembrane region" description="Helical" evidence="4">
    <location>
        <begin position="272"/>
        <end position="294"/>
    </location>
</feature>
<dbReference type="PANTHER" id="PTHR11360:SF284">
    <property type="entry name" value="EG:103B4.3 PROTEIN-RELATED"/>
    <property type="match status" value="1"/>
</dbReference>
<comment type="caution">
    <text evidence="6">The sequence shown here is derived from an EMBL/GenBank/DDBJ whole genome shotgun (WGS) entry which is preliminary data.</text>
</comment>
<evidence type="ECO:0000313" key="6">
    <source>
        <dbReference type="EMBL" id="KAL0093033.1"/>
    </source>
</evidence>
<dbReference type="PANTHER" id="PTHR11360">
    <property type="entry name" value="MONOCARBOXYLATE TRANSPORTER"/>
    <property type="match status" value="1"/>
</dbReference>
<feature type="domain" description="Major facilitator superfamily (MFS) profile" evidence="5">
    <location>
        <begin position="271"/>
        <end position="464"/>
    </location>
</feature>
<protein>
    <submittedName>
        <fullName evidence="6">Major facilitator superfamily domain-containing protein</fullName>
    </submittedName>
</protein>
<evidence type="ECO:0000256" key="3">
    <source>
        <dbReference type="SAM" id="MobiDB-lite"/>
    </source>
</evidence>
<feature type="transmembrane region" description="Helical" evidence="4">
    <location>
        <begin position="153"/>
        <end position="173"/>
    </location>
</feature>
<evidence type="ECO:0000256" key="2">
    <source>
        <dbReference type="ARBA" id="ARBA00006727"/>
    </source>
</evidence>
<keyword evidence="4" id="KW-0812">Transmembrane</keyword>